<name>A0A8H3EAJ7_9AGAM</name>
<dbReference type="Proteomes" id="UP000663827">
    <property type="component" value="Unassembled WGS sequence"/>
</dbReference>
<protein>
    <submittedName>
        <fullName evidence="1">Uncharacterized protein</fullName>
    </submittedName>
</protein>
<organism evidence="1 2">
    <name type="scientific">Rhizoctonia solani</name>
    <dbReference type="NCBI Taxonomy" id="456999"/>
    <lineage>
        <taxon>Eukaryota</taxon>
        <taxon>Fungi</taxon>
        <taxon>Dikarya</taxon>
        <taxon>Basidiomycota</taxon>
        <taxon>Agaricomycotina</taxon>
        <taxon>Agaricomycetes</taxon>
        <taxon>Cantharellales</taxon>
        <taxon>Ceratobasidiaceae</taxon>
        <taxon>Rhizoctonia</taxon>
    </lineage>
</organism>
<evidence type="ECO:0000313" key="2">
    <source>
        <dbReference type="Proteomes" id="UP000663827"/>
    </source>
</evidence>
<dbReference type="Gene3D" id="3.40.198.10">
    <property type="entry name" value="Delta-endotoxin CytB-like"/>
    <property type="match status" value="1"/>
</dbReference>
<dbReference type="SUPFAM" id="SSF55676">
    <property type="entry name" value="CytB endotoxin-like"/>
    <property type="match status" value="1"/>
</dbReference>
<dbReference type="InterPro" id="IPR035918">
    <property type="entry name" value="CytB_endotoxin-like_sf"/>
</dbReference>
<gene>
    <name evidence="1" type="ORF">RDB_LOCUS175024</name>
</gene>
<evidence type="ECO:0000313" key="1">
    <source>
        <dbReference type="EMBL" id="CAE7225845.1"/>
    </source>
</evidence>
<accession>A0A8H3EAJ7</accession>
<dbReference type="EMBL" id="CAJNJQ010006290">
    <property type="protein sequence ID" value="CAE7225845.1"/>
    <property type="molecule type" value="Genomic_DNA"/>
</dbReference>
<comment type="caution">
    <text evidence="1">The sequence shown here is derived from an EMBL/GenBank/DDBJ whole genome shotgun (WGS) entry which is preliminary data.</text>
</comment>
<reference evidence="1" key="1">
    <citation type="submission" date="2021-01" db="EMBL/GenBank/DDBJ databases">
        <authorList>
            <person name="Kaushik A."/>
        </authorList>
    </citation>
    <scope>NUCLEOTIDE SEQUENCE</scope>
    <source>
        <strain evidence="1">AG5</strain>
    </source>
</reference>
<dbReference type="AlphaFoldDB" id="A0A8H3EAJ7"/>
<sequence>MNIYLSSTSGTSFDLISTLSPHFQSVAGEIIKFASPHVKPTPEGHKDFNWTTFKDAIDRLPGVEMVIEGFNSPQTAKVAFNDLPSRCADSLIKPLSMPIDQQTLIEGLKKGFTDLKSGKEHGWADFRQISAGEPSKIPFFPPKVPPTYGWEYRTFVLADNRSRDSDVVAMVATFLLGSSKLAKEEDWYQLDPDSSEEITLDLKSMKLGVEQGFTAP</sequence>
<proteinExistence type="predicted"/>